<evidence type="ECO:0000313" key="3">
    <source>
        <dbReference type="Proteomes" id="UP000289886"/>
    </source>
</evidence>
<protein>
    <submittedName>
        <fullName evidence="2">Uncharacterized protein</fullName>
    </submittedName>
</protein>
<dbReference type="EMBL" id="SCEB01000053">
    <property type="protein sequence ID" value="RXN01377.1"/>
    <property type="molecule type" value="Genomic_DNA"/>
</dbReference>
<dbReference type="AlphaFoldDB" id="A0A662YZ91"/>
<accession>A0A662YZ91</accession>
<evidence type="ECO:0000313" key="2">
    <source>
        <dbReference type="EMBL" id="RXN01377.1"/>
    </source>
</evidence>
<feature type="region of interest" description="Disordered" evidence="1">
    <location>
        <begin position="49"/>
        <end position="81"/>
    </location>
</feature>
<keyword evidence="3" id="KW-1185">Reference proteome</keyword>
<evidence type="ECO:0000256" key="1">
    <source>
        <dbReference type="SAM" id="MobiDB-lite"/>
    </source>
</evidence>
<gene>
    <name evidence="2" type="ORF">EOD39_6993</name>
</gene>
<reference evidence="2 3" key="1">
    <citation type="submission" date="2019-01" db="EMBL/GenBank/DDBJ databases">
        <title>Draft Genome and Complete Hox-Cluster Characterization of the Sterlet Sturgeon (Acipenser ruthenus).</title>
        <authorList>
            <person name="Wei Q."/>
        </authorList>
    </citation>
    <scope>NUCLEOTIDE SEQUENCE [LARGE SCALE GENOMIC DNA]</scope>
    <source>
        <strain evidence="2">WHYD16114868_AA</strain>
        <tissue evidence="2">Blood</tissue>
    </source>
</reference>
<dbReference type="Proteomes" id="UP000289886">
    <property type="component" value="Unassembled WGS sequence"/>
</dbReference>
<organism evidence="2 3">
    <name type="scientific">Acipenser ruthenus</name>
    <name type="common">Sterlet sturgeon</name>
    <dbReference type="NCBI Taxonomy" id="7906"/>
    <lineage>
        <taxon>Eukaryota</taxon>
        <taxon>Metazoa</taxon>
        <taxon>Chordata</taxon>
        <taxon>Craniata</taxon>
        <taxon>Vertebrata</taxon>
        <taxon>Euteleostomi</taxon>
        <taxon>Actinopterygii</taxon>
        <taxon>Chondrostei</taxon>
        <taxon>Acipenseriformes</taxon>
        <taxon>Acipenseridae</taxon>
        <taxon>Acipenser</taxon>
    </lineage>
</organism>
<proteinExistence type="predicted"/>
<comment type="caution">
    <text evidence="2">The sequence shown here is derived from an EMBL/GenBank/DDBJ whole genome shotgun (WGS) entry which is preliminary data.</text>
</comment>
<sequence length="131" mass="14864">MDFKELIEEIKRNTAAQVEQTKKWRQELGLKDPEPTELDLLLQRWEQTGGAPLTQVPEPREEEPPLPEPRGEEPEPGEEVESIRFARCPSKHDFIAADFLGVAPCDKIACQDDPIPLFYGIHVMAVGVYIL</sequence>
<feature type="compositionally biased region" description="Basic and acidic residues" evidence="1">
    <location>
        <begin position="58"/>
        <end position="73"/>
    </location>
</feature>
<name>A0A662YZ91_ACIRT</name>